<dbReference type="Proteomes" id="UP000053797">
    <property type="component" value="Unassembled WGS sequence"/>
</dbReference>
<name>A0A0V8GHR7_9BACL</name>
<sequence length="205" mass="24558">MEQSIVQFDSITVSFEDKAGRRQSIDEFAQGFEHGILFFGHPPETSDIKVVLDLKTNFGERTFRFNFCRMDRALGHYLIDELVIKWVVLWEWYHQEKYDTGEKFHEDIPKDLVRAFYREIDVQNEKRMENYFEEDYDEEDGGFSDSYSNYTSLDFTIEGDPINTLERMRNQGVFFEYYFKVWIDLEHSLPAIRRIIDALDVHTPE</sequence>
<evidence type="ECO:0000313" key="2">
    <source>
        <dbReference type="Proteomes" id="UP000053797"/>
    </source>
</evidence>
<organism evidence="1 2">
    <name type="scientific">Exiguobacterium indicum</name>
    <dbReference type="NCBI Taxonomy" id="296995"/>
    <lineage>
        <taxon>Bacteria</taxon>
        <taxon>Bacillati</taxon>
        <taxon>Bacillota</taxon>
        <taxon>Bacilli</taxon>
        <taxon>Bacillales</taxon>
        <taxon>Bacillales Family XII. Incertae Sedis</taxon>
        <taxon>Exiguobacterium</taxon>
    </lineage>
</organism>
<dbReference type="OrthoDB" id="9926584at2"/>
<comment type="caution">
    <text evidence="1">The sequence shown here is derived from an EMBL/GenBank/DDBJ whole genome shotgun (WGS) entry which is preliminary data.</text>
</comment>
<dbReference type="RefSeq" id="WP_058265376.1">
    <property type="nucleotide sequence ID" value="NZ_FMYN01000002.1"/>
</dbReference>
<reference evidence="1 2" key="1">
    <citation type="journal article" date="2015" name="Int. J. Syst. Evol. Microbiol.">
        <title>Exiguobacterium enclense sp. nov., isolated from sediment.</title>
        <authorList>
            <person name="Dastager S.G."/>
            <person name="Mawlankar R."/>
            <person name="Sonalkar V.V."/>
            <person name="Thorat M.N."/>
            <person name="Mual P."/>
            <person name="Verma A."/>
            <person name="Krishnamurthi S."/>
            <person name="Tang S.K."/>
            <person name="Li W.J."/>
        </authorList>
    </citation>
    <scope>NUCLEOTIDE SEQUENCE [LARGE SCALE GENOMIC DNA]</scope>
    <source>
        <strain evidence="1 2">NIO-1109</strain>
    </source>
</reference>
<dbReference type="EMBL" id="LNQL01000002">
    <property type="protein sequence ID" value="KSU49654.1"/>
    <property type="molecule type" value="Genomic_DNA"/>
</dbReference>
<accession>A0A0V8GHR7</accession>
<dbReference type="AlphaFoldDB" id="A0A0V8GHR7"/>
<proteinExistence type="predicted"/>
<gene>
    <name evidence="1" type="ORF">AS033_09890</name>
</gene>
<protein>
    <submittedName>
        <fullName evidence="1">Uncharacterized protein</fullName>
    </submittedName>
</protein>
<evidence type="ECO:0000313" key="1">
    <source>
        <dbReference type="EMBL" id="KSU49654.1"/>
    </source>
</evidence>